<protein>
    <recommendedName>
        <fullName evidence="3">DUF945 domain-containing protein</fullName>
    </recommendedName>
</protein>
<evidence type="ECO:0008006" key="3">
    <source>
        <dbReference type="Google" id="ProtNLM"/>
    </source>
</evidence>
<evidence type="ECO:0000313" key="2">
    <source>
        <dbReference type="Proteomes" id="UP000221837"/>
    </source>
</evidence>
<dbReference type="EMBL" id="KY630187">
    <property type="protein sequence ID" value="AQW88561.1"/>
    <property type="molecule type" value="Genomic_DNA"/>
</dbReference>
<accession>A0A1S6UA20</accession>
<dbReference type="Proteomes" id="UP000221837">
    <property type="component" value="Genome"/>
</dbReference>
<organism evidence="1 2">
    <name type="scientific">Serratia phage BF</name>
    <dbReference type="NCBI Taxonomy" id="1962671"/>
    <lineage>
        <taxon>Viruses</taxon>
        <taxon>Duplodnaviria</taxon>
        <taxon>Heunggongvirae</taxon>
        <taxon>Uroviricota</taxon>
        <taxon>Caudoviricetes</taxon>
        <taxon>Eneladusvirus</taxon>
        <taxon>Eneladusvirus BF</taxon>
    </lineage>
</organism>
<keyword evidence="2" id="KW-1185">Reference proteome</keyword>
<gene>
    <name evidence="1" type="ORF">BF_0036</name>
</gene>
<dbReference type="OrthoDB" id="9416at10239"/>
<name>A0A1S6UA20_9CAUD</name>
<proteinExistence type="predicted"/>
<reference evidence="1" key="1">
    <citation type="submission" date="2017-02" db="EMBL/GenBank/DDBJ databases">
        <title>Genome sequence of Serratia marcescens phage BF.</title>
        <authorList>
            <person name="Casey E."/>
            <person name="Fitzgerald B."/>
            <person name="Mahony J."/>
            <person name="Lugli G."/>
            <person name="Ventura M."/>
            <person name="van Sinderen D."/>
        </authorList>
    </citation>
    <scope>NUCLEOTIDE SEQUENCE [LARGE SCALE GENOMIC DNA]</scope>
</reference>
<dbReference type="InterPro" id="IPR026325">
    <property type="entry name" value="DUF932"/>
</dbReference>
<evidence type="ECO:0000313" key="1">
    <source>
        <dbReference type="EMBL" id="AQW88561.1"/>
    </source>
</evidence>
<dbReference type="Pfam" id="PF06067">
    <property type="entry name" value="DUF932"/>
    <property type="match status" value="1"/>
</dbReference>
<sequence length="297" mass="33700">MKMYKGIAGKAIKENRPLLRSELELVVPSIFSSTGHESRSARFAPVATIDVVDRLAKEGYQPFFAIQSNVRDESKREFTKHMLRFRQHDGKTSGESNEIILVNANDGTSAYQLMAGQFRFVCANGLVMGNMKHNTKIYHKGNNIMDDVIEGVYTVVKDFDNIERYKHEMQRIQLNDVERKTFATAGYLMKEGLPESGSLDDAVYNPLQLLSRNGLNSLDQYDNSLYSTFNTVQQHLINGGQRSFMEDRNGRTRRRSSRGVTNINKNIDINSNLWQLATALVEKNTKVVHDIVDAQLS</sequence>